<evidence type="ECO:0000259" key="4">
    <source>
        <dbReference type="PROSITE" id="PS50013"/>
    </source>
</evidence>
<feature type="compositionally biased region" description="Polar residues" evidence="3">
    <location>
        <begin position="189"/>
        <end position="204"/>
    </location>
</feature>
<dbReference type="Proteomes" id="UP000230423">
    <property type="component" value="Unassembled WGS sequence"/>
</dbReference>
<dbReference type="SMART" id="SM00298">
    <property type="entry name" value="CHROMO"/>
    <property type="match status" value="1"/>
</dbReference>
<evidence type="ECO:0000256" key="1">
    <source>
        <dbReference type="ARBA" id="ARBA00004123"/>
    </source>
</evidence>
<name>A0A2G9UQ13_TELCI</name>
<feature type="region of interest" description="Disordered" evidence="3">
    <location>
        <begin position="189"/>
        <end position="409"/>
    </location>
</feature>
<keyword evidence="2" id="KW-0539">Nucleus</keyword>
<dbReference type="AlphaFoldDB" id="A0A2G9UQ13"/>
<dbReference type="InterPro" id="IPR023780">
    <property type="entry name" value="Chromo_domain"/>
</dbReference>
<dbReference type="InterPro" id="IPR051219">
    <property type="entry name" value="Heterochromatin_chromo-domain"/>
</dbReference>
<reference evidence="5 6" key="1">
    <citation type="submission" date="2015-09" db="EMBL/GenBank/DDBJ databases">
        <title>Draft genome of the parasitic nematode Teladorsagia circumcincta isolate WARC Sus (inbred).</title>
        <authorList>
            <person name="Mitreva M."/>
        </authorList>
    </citation>
    <scope>NUCLEOTIDE SEQUENCE [LARGE SCALE GENOMIC DNA]</scope>
    <source>
        <strain evidence="5 6">S</strain>
    </source>
</reference>
<evidence type="ECO:0000313" key="5">
    <source>
        <dbReference type="EMBL" id="PIO72351.1"/>
    </source>
</evidence>
<feature type="compositionally biased region" description="Polar residues" evidence="3">
    <location>
        <begin position="215"/>
        <end position="225"/>
    </location>
</feature>
<dbReference type="EMBL" id="KZ345704">
    <property type="protein sequence ID" value="PIO72351.1"/>
    <property type="molecule type" value="Genomic_DNA"/>
</dbReference>
<dbReference type="InterPro" id="IPR000953">
    <property type="entry name" value="Chromo/chromo_shadow_dom"/>
</dbReference>
<dbReference type="PANTHER" id="PTHR22812">
    <property type="entry name" value="CHROMOBOX PROTEIN"/>
    <property type="match status" value="1"/>
</dbReference>
<evidence type="ECO:0000256" key="2">
    <source>
        <dbReference type="ARBA" id="ARBA00023242"/>
    </source>
</evidence>
<gene>
    <name evidence="5" type="ORF">TELCIR_05730</name>
</gene>
<keyword evidence="6" id="KW-1185">Reference proteome</keyword>
<feature type="compositionally biased region" description="Basic and acidic residues" evidence="3">
    <location>
        <begin position="307"/>
        <end position="325"/>
    </location>
</feature>
<dbReference type="OrthoDB" id="424503at2759"/>
<dbReference type="GO" id="GO:0005634">
    <property type="term" value="C:nucleus"/>
    <property type="evidence" value="ECO:0007669"/>
    <property type="project" value="UniProtKB-SubCell"/>
</dbReference>
<feature type="compositionally biased region" description="Polar residues" evidence="3">
    <location>
        <begin position="278"/>
        <end position="296"/>
    </location>
</feature>
<proteinExistence type="predicted"/>
<feature type="region of interest" description="Disordered" evidence="3">
    <location>
        <begin position="1"/>
        <end position="64"/>
    </location>
</feature>
<dbReference type="SUPFAM" id="SSF54160">
    <property type="entry name" value="Chromo domain-like"/>
    <property type="match status" value="1"/>
</dbReference>
<sequence>MATVKEENMEVDESAQSEIEEKPQVSAFEGHVHMGDAGLEDEDDEVEDEEGEESEGDEVESIEDIKIQNGIFKYRVRWVGCKPSEDTWEPEESFTGSESKALLEEFRETHKEKVEQLLKADKLDEDHSEARKARRTKRGPRWEYVSEIVTREADDVFYGKPAAELADAPAELKKLFDPTHKNTATELFLTTTDPSVKVTRSQTKALIGSSREASRSNTPTLSSKLLTPDDTSRGSASPTPQPAPKGRQRKGKAAPQRATKRKAAERKKEAESAVETVVISSSSVAENQASAASSSDKPPIVLKLTLKKADKPAKKEKRSSSEKTSKERKKKEKKSSLDTVISPPPSQVKDATQLEKSSTQETEMEVDQPSSQSANKAVPVSEDSATEARPNSPASMQNSESTSKPAQVTGRRRALHLLPGPISINEPLTAQVLNNMLRELEIKYYGDDERHPYSQDVRYSLQFNDAILSGNFMRVRKAMVNNVLTAPRLALWTNPYGANLLHLLCRSTKCDGRHAGDDIATVLCNIAPSLLCGRDSIGKIPLHDAVDKGQWQTRCWGGLRLGQAPLHNGRPLEPTSIVERGDHMIFFINPVNGVNTIQIRISDAEMSKKVILGVQVVLVKRAVRENYSSSHSNYPVLEQAPMVGPY</sequence>
<dbReference type="PROSITE" id="PS50013">
    <property type="entry name" value="CHROMO_2"/>
    <property type="match status" value="1"/>
</dbReference>
<evidence type="ECO:0000256" key="3">
    <source>
        <dbReference type="SAM" id="MobiDB-lite"/>
    </source>
</evidence>
<feature type="compositionally biased region" description="Polar residues" evidence="3">
    <location>
        <begin position="392"/>
        <end position="406"/>
    </location>
</feature>
<protein>
    <submittedName>
        <fullName evidence="5">Chromo' (CHRromatin Organization MOdifier) domain protein</fullName>
    </submittedName>
</protein>
<organism evidence="5 6">
    <name type="scientific">Teladorsagia circumcincta</name>
    <name type="common">Brown stomach worm</name>
    <name type="synonym">Ostertagia circumcincta</name>
    <dbReference type="NCBI Taxonomy" id="45464"/>
    <lineage>
        <taxon>Eukaryota</taxon>
        <taxon>Metazoa</taxon>
        <taxon>Ecdysozoa</taxon>
        <taxon>Nematoda</taxon>
        <taxon>Chromadorea</taxon>
        <taxon>Rhabditida</taxon>
        <taxon>Rhabditina</taxon>
        <taxon>Rhabditomorpha</taxon>
        <taxon>Strongyloidea</taxon>
        <taxon>Trichostrongylidae</taxon>
        <taxon>Teladorsagia</taxon>
    </lineage>
</organism>
<dbReference type="InterPro" id="IPR016197">
    <property type="entry name" value="Chromo-like_dom_sf"/>
</dbReference>
<accession>A0A2G9UQ13</accession>
<feature type="compositionally biased region" description="Basic residues" evidence="3">
    <location>
        <begin position="246"/>
        <end position="265"/>
    </location>
</feature>
<feature type="region of interest" description="Disordered" evidence="3">
    <location>
        <begin position="118"/>
        <end position="137"/>
    </location>
</feature>
<dbReference type="Pfam" id="PF00385">
    <property type="entry name" value="Chromo"/>
    <property type="match status" value="1"/>
</dbReference>
<dbReference type="Gene3D" id="2.40.50.40">
    <property type="match status" value="1"/>
</dbReference>
<feature type="compositionally biased region" description="Acidic residues" evidence="3">
    <location>
        <begin position="38"/>
        <end position="62"/>
    </location>
</feature>
<feature type="compositionally biased region" description="Basic and acidic residues" evidence="3">
    <location>
        <begin position="118"/>
        <end position="131"/>
    </location>
</feature>
<evidence type="ECO:0000313" key="6">
    <source>
        <dbReference type="Proteomes" id="UP000230423"/>
    </source>
</evidence>
<comment type="subcellular location">
    <subcellularLocation>
        <location evidence="1">Nucleus</location>
    </subcellularLocation>
</comment>
<feature type="domain" description="Chromo" evidence="4">
    <location>
        <begin position="57"/>
        <end position="118"/>
    </location>
</feature>
<dbReference type="CDD" id="cd00024">
    <property type="entry name" value="CD_CSD"/>
    <property type="match status" value="1"/>
</dbReference>